<dbReference type="Pfam" id="PF05572">
    <property type="entry name" value="Peptidase_M43"/>
    <property type="match status" value="1"/>
</dbReference>
<proteinExistence type="inferred from homology"/>
<accession>A0ABR3QHU6</accession>
<evidence type="ECO:0000313" key="11">
    <source>
        <dbReference type="EMBL" id="KAL1591713.1"/>
    </source>
</evidence>
<name>A0ABR3QHU6_9PLEO</name>
<protein>
    <recommendedName>
        <fullName evidence="10">Peptidase M43 pregnancy-associated plasma-A domain-containing protein</fullName>
    </recommendedName>
</protein>
<evidence type="ECO:0000259" key="10">
    <source>
        <dbReference type="Pfam" id="PF05572"/>
    </source>
</evidence>
<evidence type="ECO:0000256" key="5">
    <source>
        <dbReference type="ARBA" id="ARBA00022801"/>
    </source>
</evidence>
<sequence>MKTLLCLFVLLGLSSAISFLDLSPNASREVSSCATPDDAFLQLSAALSLEESAELADGTGPYEYASVTVETYVHVVAASSKLDDGWVSLHPQDEAVHKQMDIINDAFKPHNISFHLANISRTVNPTLSTVKEDDRVSKLGSQLRKGDYAALNLYIVKDLPRNVMGDCSLPGPPFGGYLEDGCRFVSDTLPPNNDGKVAVHEIGHWLGLLHTFQQSTRGDPTCEDGSGDWIEDTPVHLKPTGGGCEAVDTCPKEEGKDPLNNYMSYSSSKCWTQFTAGQARRMRGVLEVRQDQG</sequence>
<keyword evidence="12" id="KW-1185">Reference proteome</keyword>
<evidence type="ECO:0000256" key="2">
    <source>
        <dbReference type="ARBA" id="ARBA00022670"/>
    </source>
</evidence>
<comment type="similarity">
    <text evidence="1">Belongs to the peptidase M43B family.</text>
</comment>
<evidence type="ECO:0000256" key="3">
    <source>
        <dbReference type="ARBA" id="ARBA00022723"/>
    </source>
</evidence>
<evidence type="ECO:0000256" key="7">
    <source>
        <dbReference type="ARBA" id="ARBA00023049"/>
    </source>
</evidence>
<keyword evidence="6" id="KW-0862">Zinc</keyword>
<dbReference type="Proteomes" id="UP001521785">
    <property type="component" value="Unassembled WGS sequence"/>
</dbReference>
<reference evidence="11 12" key="1">
    <citation type="submission" date="2024-02" db="EMBL/GenBank/DDBJ databases">
        <title>De novo assembly and annotation of 12 fungi associated with fruit tree decline syndrome in Ontario, Canada.</title>
        <authorList>
            <person name="Sulman M."/>
            <person name="Ellouze W."/>
            <person name="Ilyukhin E."/>
        </authorList>
    </citation>
    <scope>NUCLEOTIDE SEQUENCE [LARGE SCALE GENOMIC DNA]</scope>
    <source>
        <strain evidence="11 12">M42-189</strain>
    </source>
</reference>
<keyword evidence="2" id="KW-0645">Protease</keyword>
<feature type="domain" description="Peptidase M43 pregnancy-associated plasma-A" evidence="10">
    <location>
        <begin position="190"/>
        <end position="287"/>
    </location>
</feature>
<keyword evidence="5" id="KW-0378">Hydrolase</keyword>
<evidence type="ECO:0000256" key="4">
    <source>
        <dbReference type="ARBA" id="ARBA00022729"/>
    </source>
</evidence>
<feature type="signal peptide" evidence="9">
    <location>
        <begin position="1"/>
        <end position="16"/>
    </location>
</feature>
<keyword evidence="8" id="KW-1015">Disulfide bond</keyword>
<dbReference type="PANTHER" id="PTHR47466:SF1">
    <property type="entry name" value="METALLOPROTEASE MEP1 (AFU_ORTHOLOGUE AFUA_1G07730)-RELATED"/>
    <property type="match status" value="1"/>
</dbReference>
<evidence type="ECO:0000256" key="6">
    <source>
        <dbReference type="ARBA" id="ARBA00022833"/>
    </source>
</evidence>
<keyword evidence="3" id="KW-0479">Metal-binding</keyword>
<feature type="chain" id="PRO_5047090204" description="Peptidase M43 pregnancy-associated plasma-A domain-containing protein" evidence="9">
    <location>
        <begin position="17"/>
        <end position="293"/>
    </location>
</feature>
<dbReference type="SUPFAM" id="SSF55486">
    <property type="entry name" value="Metalloproteases ('zincins'), catalytic domain"/>
    <property type="match status" value="1"/>
</dbReference>
<evidence type="ECO:0000256" key="1">
    <source>
        <dbReference type="ARBA" id="ARBA00008721"/>
    </source>
</evidence>
<dbReference type="CDD" id="cd04275">
    <property type="entry name" value="ZnMc_pappalysin_like"/>
    <property type="match status" value="1"/>
</dbReference>
<organism evidence="11 12">
    <name type="scientific">Paraconiothyrium brasiliense</name>
    <dbReference type="NCBI Taxonomy" id="300254"/>
    <lineage>
        <taxon>Eukaryota</taxon>
        <taxon>Fungi</taxon>
        <taxon>Dikarya</taxon>
        <taxon>Ascomycota</taxon>
        <taxon>Pezizomycotina</taxon>
        <taxon>Dothideomycetes</taxon>
        <taxon>Pleosporomycetidae</taxon>
        <taxon>Pleosporales</taxon>
        <taxon>Massarineae</taxon>
        <taxon>Didymosphaeriaceae</taxon>
        <taxon>Paraconiothyrium</taxon>
    </lineage>
</organism>
<dbReference type="PANTHER" id="PTHR47466">
    <property type="match status" value="1"/>
</dbReference>
<evidence type="ECO:0000256" key="8">
    <source>
        <dbReference type="ARBA" id="ARBA00023157"/>
    </source>
</evidence>
<evidence type="ECO:0000313" key="12">
    <source>
        <dbReference type="Proteomes" id="UP001521785"/>
    </source>
</evidence>
<dbReference type="Gene3D" id="3.40.390.10">
    <property type="entry name" value="Collagenase (Catalytic Domain)"/>
    <property type="match status" value="1"/>
</dbReference>
<dbReference type="EMBL" id="JAKJXO020000023">
    <property type="protein sequence ID" value="KAL1591713.1"/>
    <property type="molecule type" value="Genomic_DNA"/>
</dbReference>
<dbReference type="InterPro" id="IPR024079">
    <property type="entry name" value="MetalloPept_cat_dom_sf"/>
</dbReference>
<comment type="caution">
    <text evidence="11">The sequence shown here is derived from an EMBL/GenBank/DDBJ whole genome shotgun (WGS) entry which is preliminary data.</text>
</comment>
<keyword evidence="4 9" id="KW-0732">Signal</keyword>
<gene>
    <name evidence="11" type="ORF">SLS60_011712</name>
</gene>
<evidence type="ECO:0000256" key="9">
    <source>
        <dbReference type="SAM" id="SignalP"/>
    </source>
</evidence>
<keyword evidence="7" id="KW-0482">Metalloprotease</keyword>
<dbReference type="InterPro" id="IPR008754">
    <property type="entry name" value="Peptidase_M43"/>
</dbReference>